<accession>A0AAE1SXY5</accession>
<feature type="region of interest" description="Disordered" evidence="1">
    <location>
        <begin position="1"/>
        <end position="22"/>
    </location>
</feature>
<gene>
    <name evidence="2" type="ORF">RND71_003027</name>
</gene>
<reference evidence="2" key="1">
    <citation type="submission" date="2023-12" db="EMBL/GenBank/DDBJ databases">
        <title>Genome assembly of Anisodus tanguticus.</title>
        <authorList>
            <person name="Wang Y.-J."/>
        </authorList>
    </citation>
    <scope>NUCLEOTIDE SEQUENCE</scope>
    <source>
        <strain evidence="2">KB-2021</strain>
        <tissue evidence="2">Leaf</tissue>
    </source>
</reference>
<feature type="compositionally biased region" description="Polar residues" evidence="1">
    <location>
        <begin position="1"/>
        <end position="10"/>
    </location>
</feature>
<dbReference type="AlphaFoldDB" id="A0AAE1SXY5"/>
<organism evidence="2 3">
    <name type="scientific">Anisodus tanguticus</name>
    <dbReference type="NCBI Taxonomy" id="243964"/>
    <lineage>
        <taxon>Eukaryota</taxon>
        <taxon>Viridiplantae</taxon>
        <taxon>Streptophyta</taxon>
        <taxon>Embryophyta</taxon>
        <taxon>Tracheophyta</taxon>
        <taxon>Spermatophyta</taxon>
        <taxon>Magnoliopsida</taxon>
        <taxon>eudicotyledons</taxon>
        <taxon>Gunneridae</taxon>
        <taxon>Pentapetalae</taxon>
        <taxon>asterids</taxon>
        <taxon>lamiids</taxon>
        <taxon>Solanales</taxon>
        <taxon>Solanaceae</taxon>
        <taxon>Solanoideae</taxon>
        <taxon>Hyoscyameae</taxon>
        <taxon>Anisodus</taxon>
    </lineage>
</organism>
<dbReference type="Proteomes" id="UP001291623">
    <property type="component" value="Unassembled WGS sequence"/>
</dbReference>
<evidence type="ECO:0000256" key="1">
    <source>
        <dbReference type="SAM" id="MobiDB-lite"/>
    </source>
</evidence>
<protein>
    <submittedName>
        <fullName evidence="2">Uncharacterized protein</fullName>
    </submittedName>
</protein>
<keyword evidence="3" id="KW-1185">Reference proteome</keyword>
<dbReference type="EMBL" id="JAVYJV010000002">
    <property type="protein sequence ID" value="KAK4376731.1"/>
    <property type="molecule type" value="Genomic_DNA"/>
</dbReference>
<sequence>MSPRYNNTDVGSHLPGTSLLNNDTTKRETYKVHRGNRRFRECHNICFVSCGDCFLDHKMTICLFSGQAKEPAEIMSSFSFSFLTVGVTYSGLFLGFPKIKYDFGVVNSQSE</sequence>
<proteinExistence type="predicted"/>
<comment type="caution">
    <text evidence="2">The sequence shown here is derived from an EMBL/GenBank/DDBJ whole genome shotgun (WGS) entry which is preliminary data.</text>
</comment>
<evidence type="ECO:0000313" key="2">
    <source>
        <dbReference type="EMBL" id="KAK4376731.1"/>
    </source>
</evidence>
<name>A0AAE1SXY5_9SOLA</name>
<evidence type="ECO:0000313" key="3">
    <source>
        <dbReference type="Proteomes" id="UP001291623"/>
    </source>
</evidence>